<gene>
    <name evidence="2" type="ORF">EKO04_007675</name>
</gene>
<reference evidence="2" key="2">
    <citation type="submission" date="2020-09" db="EMBL/GenBank/DDBJ databases">
        <title>Reference genome assembly for Australian Ascochyta lentis isolate Al4.</title>
        <authorList>
            <person name="Lee R.C."/>
            <person name="Farfan-Caceres L.M."/>
            <person name="Debler J.W."/>
            <person name="Williams A.H."/>
            <person name="Henares B.M."/>
        </authorList>
    </citation>
    <scope>NUCLEOTIDE SEQUENCE</scope>
    <source>
        <strain evidence="2">Al4</strain>
    </source>
</reference>
<proteinExistence type="predicted"/>
<comment type="caution">
    <text evidence="2">The sequence shown here is derived from an EMBL/GenBank/DDBJ whole genome shotgun (WGS) entry which is preliminary data.</text>
</comment>
<feature type="compositionally biased region" description="Basic residues" evidence="1">
    <location>
        <begin position="49"/>
        <end position="61"/>
    </location>
</feature>
<sequence length="185" mass="20016">MTNTFPSGARDGTPTPLSGASGGGKAGAVQISAPWNPNAPAKPPAPGKSMRRAAKNKKKSKASSSSPGGVFKSLPINTDVMEKLVTNPETGTTNGGELLILLIESFYPVIQNVSPLLLNQKYIQCMEPPREGGERWVNPQPEWPIILHIPQTGGKKLEQMFTFHSEEVPEDVSQNTRDVFEHEQT</sequence>
<evidence type="ECO:0000313" key="2">
    <source>
        <dbReference type="EMBL" id="KAF9694326.1"/>
    </source>
</evidence>
<evidence type="ECO:0000256" key="1">
    <source>
        <dbReference type="SAM" id="MobiDB-lite"/>
    </source>
</evidence>
<feature type="region of interest" description="Disordered" evidence="1">
    <location>
        <begin position="1"/>
        <end position="74"/>
    </location>
</feature>
<organism evidence="2 3">
    <name type="scientific">Ascochyta lentis</name>
    <dbReference type="NCBI Taxonomy" id="205686"/>
    <lineage>
        <taxon>Eukaryota</taxon>
        <taxon>Fungi</taxon>
        <taxon>Dikarya</taxon>
        <taxon>Ascomycota</taxon>
        <taxon>Pezizomycotina</taxon>
        <taxon>Dothideomycetes</taxon>
        <taxon>Pleosporomycetidae</taxon>
        <taxon>Pleosporales</taxon>
        <taxon>Pleosporineae</taxon>
        <taxon>Didymellaceae</taxon>
        <taxon>Ascochyta</taxon>
    </lineage>
</organism>
<name>A0A8H7MCI0_9PLEO</name>
<dbReference type="EMBL" id="RZGK01000013">
    <property type="protein sequence ID" value="KAF9694326.1"/>
    <property type="molecule type" value="Genomic_DNA"/>
</dbReference>
<keyword evidence="3" id="KW-1185">Reference proteome</keyword>
<protein>
    <submittedName>
        <fullName evidence="2">Uncharacterized protein</fullName>
    </submittedName>
</protein>
<dbReference type="AlphaFoldDB" id="A0A8H7MCI0"/>
<evidence type="ECO:0000313" key="3">
    <source>
        <dbReference type="Proteomes" id="UP000651452"/>
    </source>
</evidence>
<reference evidence="2" key="1">
    <citation type="submission" date="2018-12" db="EMBL/GenBank/DDBJ databases">
        <authorList>
            <person name="Syme R.A."/>
            <person name="Farfan-Caceres L."/>
            <person name="Lichtenzveig J."/>
        </authorList>
    </citation>
    <scope>NUCLEOTIDE SEQUENCE</scope>
    <source>
        <strain evidence="2">Al4</strain>
    </source>
</reference>
<dbReference type="Proteomes" id="UP000651452">
    <property type="component" value="Unassembled WGS sequence"/>
</dbReference>
<accession>A0A8H7MCI0</accession>